<dbReference type="Proteomes" id="UP000243975">
    <property type="component" value="Unassembled WGS sequence"/>
</dbReference>
<feature type="domain" description="Ubiquinol-cytochrome c chaperone" evidence="2">
    <location>
        <begin position="212"/>
        <end position="345"/>
    </location>
</feature>
<dbReference type="AlphaFoldDB" id="A0A103Y8M8"/>
<name>A0A103Y8M8_CYNCS</name>
<proteinExistence type="inferred from homology"/>
<dbReference type="PANTHER" id="PTHR12184:SF1">
    <property type="entry name" value="UBIQUINOL-CYTOCHROME-C REDUCTASE COMPLEX ASSEMBLY FACTOR 1"/>
    <property type="match status" value="1"/>
</dbReference>
<sequence>IKKKLNPPYHRLFHTHISTTRALPHCLLPHRLLPPPPSISGLRPSTKIDGKSPFASTDSYTFVATAMMPRWSRTLANIYRVGRQTKSDMASDLFVFPCRRISRIAAVEVPVASDASEKNYTAKSELFIFVLINVHCFPQVNLSKMFRSKPCSLALPPESPLRIEEPNYEGIRQFLLKLMLFYSKQSTSIRAANVIYRRVVSQADKPAIYDVFSLEKTFRTTFCMLVLHMWLCLRRLKAEGKEGVELGQYVYEIYNHDLEMRVSKAGVNLLLSKWMRELEKVFYGNIVAFDTAMLPEAKPDELQKAIWKNVFFSEDGPSKLDPAALPAVLAFTRYVRRECTCLSLTAYTFVGISSKQVKLRYAIEVSGQQLTLQQAVQLQLGSQPSSEQANLLRLPPLELKACNRKTEVVAAVSLDVDE</sequence>
<dbReference type="GO" id="GO:0034551">
    <property type="term" value="P:mitochondrial respiratory chain complex III assembly"/>
    <property type="evidence" value="ECO:0007669"/>
    <property type="project" value="TreeGrafter"/>
</dbReference>
<dbReference type="GO" id="GO:0005739">
    <property type="term" value="C:mitochondrion"/>
    <property type="evidence" value="ECO:0007669"/>
    <property type="project" value="TreeGrafter"/>
</dbReference>
<evidence type="ECO:0000313" key="4">
    <source>
        <dbReference type="Proteomes" id="UP000243975"/>
    </source>
</evidence>
<evidence type="ECO:0000313" key="3">
    <source>
        <dbReference type="EMBL" id="KVI04525.1"/>
    </source>
</evidence>
<evidence type="ECO:0000256" key="1">
    <source>
        <dbReference type="ARBA" id="ARBA00006407"/>
    </source>
</evidence>
<dbReference type="EMBL" id="LEKV01002014">
    <property type="protein sequence ID" value="KVI04525.1"/>
    <property type="molecule type" value="Genomic_DNA"/>
</dbReference>
<comment type="similarity">
    <text evidence="1">Belongs to the CBP3 family.</text>
</comment>
<feature type="non-terminal residue" evidence="3">
    <location>
        <position position="1"/>
    </location>
</feature>
<dbReference type="PANTHER" id="PTHR12184">
    <property type="entry name" value="UBIQUINOL-CYTOCHROME C REDUCTASE COMPLEX ASSEMBLY FACTOR 1 FAMILY MEMBER"/>
    <property type="match status" value="1"/>
</dbReference>
<dbReference type="InterPro" id="IPR007129">
    <property type="entry name" value="Ubiqinol_cyt_c_chaperone_CPB3"/>
</dbReference>
<dbReference type="Gramene" id="KVI04525">
    <property type="protein sequence ID" value="KVI04525"/>
    <property type="gene ID" value="Ccrd_017156"/>
</dbReference>
<dbReference type="Pfam" id="PF03981">
    <property type="entry name" value="Ubiq_cyt_C_chap"/>
    <property type="match status" value="1"/>
</dbReference>
<accession>A0A103Y8M8</accession>
<evidence type="ECO:0000259" key="2">
    <source>
        <dbReference type="Pfam" id="PF03981"/>
    </source>
</evidence>
<keyword evidence="4" id="KW-1185">Reference proteome</keyword>
<organism evidence="3 4">
    <name type="scientific">Cynara cardunculus var. scolymus</name>
    <name type="common">Globe artichoke</name>
    <name type="synonym">Cynara scolymus</name>
    <dbReference type="NCBI Taxonomy" id="59895"/>
    <lineage>
        <taxon>Eukaryota</taxon>
        <taxon>Viridiplantae</taxon>
        <taxon>Streptophyta</taxon>
        <taxon>Embryophyta</taxon>
        <taxon>Tracheophyta</taxon>
        <taxon>Spermatophyta</taxon>
        <taxon>Magnoliopsida</taxon>
        <taxon>eudicotyledons</taxon>
        <taxon>Gunneridae</taxon>
        <taxon>Pentapetalae</taxon>
        <taxon>asterids</taxon>
        <taxon>campanulids</taxon>
        <taxon>Asterales</taxon>
        <taxon>Asteraceae</taxon>
        <taxon>Carduoideae</taxon>
        <taxon>Cardueae</taxon>
        <taxon>Carduinae</taxon>
        <taxon>Cynara</taxon>
    </lineage>
</organism>
<dbReference type="InterPro" id="IPR021150">
    <property type="entry name" value="Ubiq_cyt_c_chap"/>
</dbReference>
<gene>
    <name evidence="3" type="ORF">Ccrd_017156</name>
</gene>
<comment type="caution">
    <text evidence="3">The sequence shown here is derived from an EMBL/GenBank/DDBJ whole genome shotgun (WGS) entry which is preliminary data.</text>
</comment>
<reference evidence="3 4" key="1">
    <citation type="journal article" date="2016" name="Sci. Rep.">
        <title>The genome sequence of the outbreeding globe artichoke constructed de novo incorporating a phase-aware low-pass sequencing strategy of F1 progeny.</title>
        <authorList>
            <person name="Scaglione D."/>
            <person name="Reyes-Chin-Wo S."/>
            <person name="Acquadro A."/>
            <person name="Froenicke L."/>
            <person name="Portis E."/>
            <person name="Beitel C."/>
            <person name="Tirone M."/>
            <person name="Mauro R."/>
            <person name="Lo Monaco A."/>
            <person name="Mauromicale G."/>
            <person name="Faccioli P."/>
            <person name="Cattivelli L."/>
            <person name="Rieseberg L."/>
            <person name="Michelmore R."/>
            <person name="Lanteri S."/>
        </authorList>
    </citation>
    <scope>NUCLEOTIDE SEQUENCE [LARGE SCALE GENOMIC DNA]</scope>
    <source>
        <strain evidence="3">2C</strain>
    </source>
</reference>
<dbReference type="STRING" id="59895.A0A103Y8M8"/>
<protein>
    <submittedName>
        <fullName evidence="3">Ubiquinol-cytochrome c chaperone, CBP3</fullName>
    </submittedName>
</protein>